<evidence type="ECO:0000256" key="1">
    <source>
        <dbReference type="SAM" id="MobiDB-lite"/>
    </source>
</evidence>
<evidence type="ECO:0000313" key="3">
    <source>
        <dbReference type="Proteomes" id="UP000076154"/>
    </source>
</evidence>
<dbReference type="EMBL" id="LUEZ02000096">
    <property type="protein sequence ID" value="RDB14622.1"/>
    <property type="molecule type" value="Genomic_DNA"/>
</dbReference>
<protein>
    <submittedName>
        <fullName evidence="2">Uncharacterized protein</fullName>
    </submittedName>
</protein>
<feature type="region of interest" description="Disordered" evidence="1">
    <location>
        <begin position="51"/>
        <end position="80"/>
    </location>
</feature>
<keyword evidence="3" id="KW-1185">Reference proteome</keyword>
<comment type="caution">
    <text evidence="2">The sequence shown here is derived from an EMBL/GenBank/DDBJ whole genome shotgun (WGS) entry which is preliminary data.</text>
</comment>
<evidence type="ECO:0000313" key="2">
    <source>
        <dbReference type="EMBL" id="RDB14622.1"/>
    </source>
</evidence>
<reference evidence="2" key="1">
    <citation type="submission" date="2018-04" db="EMBL/GenBank/DDBJ databases">
        <title>Whole genome sequencing of Hypsizygus marmoreus.</title>
        <authorList>
            <person name="Choi I.-G."/>
            <person name="Min B."/>
            <person name="Kim J.-G."/>
            <person name="Kim S."/>
            <person name="Oh Y.-L."/>
            <person name="Kong W.-S."/>
            <person name="Park H."/>
            <person name="Jeong J."/>
            <person name="Song E.-S."/>
        </authorList>
    </citation>
    <scope>NUCLEOTIDE SEQUENCE [LARGE SCALE GENOMIC DNA]</scope>
    <source>
        <strain evidence="2">51987-8</strain>
    </source>
</reference>
<name>A0A369IZQ0_HYPMA</name>
<dbReference type="AlphaFoldDB" id="A0A369IZQ0"/>
<accession>A0A369IZQ0</accession>
<proteinExistence type="predicted"/>
<dbReference type="Gene3D" id="3.80.10.10">
    <property type="entry name" value="Ribonuclease Inhibitor"/>
    <property type="match status" value="1"/>
</dbReference>
<dbReference type="InParanoid" id="A0A369IZQ0"/>
<dbReference type="Proteomes" id="UP000076154">
    <property type="component" value="Unassembled WGS sequence"/>
</dbReference>
<dbReference type="InterPro" id="IPR032675">
    <property type="entry name" value="LRR_dom_sf"/>
</dbReference>
<organism evidence="2 3">
    <name type="scientific">Hypsizygus marmoreus</name>
    <name type="common">White beech mushroom</name>
    <name type="synonym">Agaricus marmoreus</name>
    <dbReference type="NCBI Taxonomy" id="39966"/>
    <lineage>
        <taxon>Eukaryota</taxon>
        <taxon>Fungi</taxon>
        <taxon>Dikarya</taxon>
        <taxon>Basidiomycota</taxon>
        <taxon>Agaricomycotina</taxon>
        <taxon>Agaricomycetes</taxon>
        <taxon>Agaricomycetidae</taxon>
        <taxon>Agaricales</taxon>
        <taxon>Tricholomatineae</taxon>
        <taxon>Lyophyllaceae</taxon>
        <taxon>Hypsizygus</taxon>
    </lineage>
</organism>
<dbReference type="OrthoDB" id="2269034at2759"/>
<sequence length="494" mass="55970">MIQAKDYSSNQRWRDLKTRLRDFIYAEKSVRKLGLHKWLQENSVLDARPSLQEPADSVPQKNNSQTARARPASSKPHVTSLPPEILGEIFIHTLPSEAYPFPEVDVSPMLLCQVCRYWKLTALSLARLWSSFTCHVGIDTRCSHIELFKLWLDRSRQHPLALSFRPAQGSRPMMEVLLANAHRWRAIRSQLDSELGSLFMGIRGEDVLLLETISIMIMPGNWDTDQVISTLTSFPSLRQLEWLKSISVDQLITLLSHCPLVEYVVAHPISTSAHSTNTQRPIIVTHLRFLSFHNWNSEQILDRLVLPSLRSLELLAFSDPEALRRLDDRSSCKLEAFDILCCGASEALVYLQLPCMQTLRSLTLRSDAINDDVVALLTWIPGSHTTVLPRLMDIALNVSMPTDGNVGKMVTSRWRRILGTASRPTPLQCVDLSYEVGRKAIRDRGLSGLEYHTLDFSCIEQLSRDGLDISIVTVIGPFQWPAHDSSVHTIFIYS</sequence>
<gene>
    <name evidence="2" type="ORF">Hypma_016506</name>
</gene>